<dbReference type="PANTHER" id="PTHR41795:SF1">
    <property type="entry name" value="EXOPOLYSACCHARIDE SYNTHESIS PROTEIN"/>
    <property type="match status" value="1"/>
</dbReference>
<organism evidence="2 3">
    <name type="scientific">Sporichthya brevicatena</name>
    <dbReference type="NCBI Taxonomy" id="171442"/>
    <lineage>
        <taxon>Bacteria</taxon>
        <taxon>Bacillati</taxon>
        <taxon>Actinomycetota</taxon>
        <taxon>Actinomycetes</taxon>
        <taxon>Sporichthyales</taxon>
        <taxon>Sporichthyaceae</taxon>
        <taxon>Sporichthya</taxon>
    </lineage>
</organism>
<dbReference type="Pfam" id="PF06055">
    <property type="entry name" value="ExoD"/>
    <property type="match status" value="1"/>
</dbReference>
<accession>A0ABN1GRM1</accession>
<dbReference type="Proteomes" id="UP001500957">
    <property type="component" value="Unassembled WGS sequence"/>
</dbReference>
<reference evidence="2 3" key="1">
    <citation type="journal article" date="2019" name="Int. J. Syst. Evol. Microbiol.">
        <title>The Global Catalogue of Microorganisms (GCM) 10K type strain sequencing project: providing services to taxonomists for standard genome sequencing and annotation.</title>
        <authorList>
            <consortium name="The Broad Institute Genomics Platform"/>
            <consortium name="The Broad Institute Genome Sequencing Center for Infectious Disease"/>
            <person name="Wu L."/>
            <person name="Ma J."/>
        </authorList>
    </citation>
    <scope>NUCLEOTIDE SEQUENCE [LARGE SCALE GENOMIC DNA]</scope>
    <source>
        <strain evidence="2 3">JCM 10671</strain>
    </source>
</reference>
<sequence>MTTARGATPEQAIPERALSDRLDAWLGDDEPKTLGGLLKHFGQQAFAVAFVLLMMPSALPIPTAGITHVLEAATLLLALQLVVGRDEPWLPRRVRDKELKSLQSEKARRRLVTPLEKVEKIARPRFARTVQSNAGRIVFGLIVVLFVIGAIVAPPFSGLDTLPSAGIVLVSLGVLFGDAILVGVGVLAGVGGMALIVALAGTVASAMGSMF</sequence>
<gene>
    <name evidence="2" type="ORF">GCM10009547_19590</name>
</gene>
<dbReference type="EMBL" id="BAAAHE010000014">
    <property type="protein sequence ID" value="GAA0617438.1"/>
    <property type="molecule type" value="Genomic_DNA"/>
</dbReference>
<protein>
    <recommendedName>
        <fullName evidence="4">Exopolysaccharide biosynthesis protein</fullName>
    </recommendedName>
</protein>
<dbReference type="InterPro" id="IPR010331">
    <property type="entry name" value="ExoD"/>
</dbReference>
<keyword evidence="3" id="KW-1185">Reference proteome</keyword>
<dbReference type="RefSeq" id="WP_344604117.1">
    <property type="nucleotide sequence ID" value="NZ_BAAAHE010000014.1"/>
</dbReference>
<evidence type="ECO:0000256" key="1">
    <source>
        <dbReference type="SAM" id="Phobius"/>
    </source>
</evidence>
<keyword evidence="1" id="KW-1133">Transmembrane helix</keyword>
<feature type="transmembrane region" description="Helical" evidence="1">
    <location>
        <begin position="179"/>
        <end position="204"/>
    </location>
</feature>
<dbReference type="PIRSF" id="PIRSF033239">
    <property type="entry name" value="ExoD"/>
    <property type="match status" value="1"/>
</dbReference>
<keyword evidence="1" id="KW-0812">Transmembrane</keyword>
<evidence type="ECO:0008006" key="4">
    <source>
        <dbReference type="Google" id="ProtNLM"/>
    </source>
</evidence>
<feature type="transmembrane region" description="Helical" evidence="1">
    <location>
        <begin position="137"/>
        <end position="159"/>
    </location>
</feature>
<comment type="caution">
    <text evidence="2">The sequence shown here is derived from an EMBL/GenBank/DDBJ whole genome shotgun (WGS) entry which is preliminary data.</text>
</comment>
<proteinExistence type="predicted"/>
<evidence type="ECO:0000313" key="3">
    <source>
        <dbReference type="Proteomes" id="UP001500957"/>
    </source>
</evidence>
<dbReference type="PANTHER" id="PTHR41795">
    <property type="entry name" value="EXOPOLYSACCHARIDE SYNTHESIS PROTEIN"/>
    <property type="match status" value="1"/>
</dbReference>
<name>A0ABN1GRM1_9ACTN</name>
<evidence type="ECO:0000313" key="2">
    <source>
        <dbReference type="EMBL" id="GAA0617438.1"/>
    </source>
</evidence>
<keyword evidence="1" id="KW-0472">Membrane</keyword>